<dbReference type="Pfam" id="PF12850">
    <property type="entry name" value="Metallophos_2"/>
    <property type="match status" value="1"/>
</dbReference>
<dbReference type="GO" id="GO:0005737">
    <property type="term" value="C:cytoplasm"/>
    <property type="evidence" value="ECO:0007669"/>
    <property type="project" value="TreeGrafter"/>
</dbReference>
<dbReference type="Gene3D" id="3.60.21.10">
    <property type="match status" value="1"/>
</dbReference>
<dbReference type="EMBL" id="FMYM01000003">
    <property type="protein sequence ID" value="SDB91530.1"/>
    <property type="molecule type" value="Genomic_DNA"/>
</dbReference>
<dbReference type="PANTHER" id="PTHR42850">
    <property type="entry name" value="METALLOPHOSPHOESTERASE"/>
    <property type="match status" value="1"/>
</dbReference>
<accession>A0A1G6HB95</accession>
<evidence type="ECO:0000313" key="3">
    <source>
        <dbReference type="EMBL" id="SDB91530.1"/>
    </source>
</evidence>
<dbReference type="Proteomes" id="UP000242662">
    <property type="component" value="Unassembled WGS sequence"/>
</dbReference>
<keyword evidence="4" id="KW-1185">Reference proteome</keyword>
<gene>
    <name evidence="3" type="ORF">SAMN05421737_103143</name>
</gene>
<comment type="similarity">
    <text evidence="1">Belongs to the metallophosphoesterase superfamily. YfcE family.</text>
</comment>
<dbReference type="InterPro" id="IPR001763">
    <property type="entry name" value="Rhodanese-like_dom"/>
</dbReference>
<name>A0A1G6HB95_9BACI</name>
<dbReference type="PROSITE" id="PS50206">
    <property type="entry name" value="RHODANESE_3"/>
    <property type="match status" value="1"/>
</dbReference>
<evidence type="ECO:0000259" key="2">
    <source>
        <dbReference type="PROSITE" id="PS50206"/>
    </source>
</evidence>
<dbReference type="PIRSF" id="PIRSF000883">
    <property type="entry name" value="Pesterase_MJ0912"/>
    <property type="match status" value="1"/>
</dbReference>
<dbReference type="PANTHER" id="PTHR42850:SF2">
    <property type="entry name" value="BLL5683 PROTEIN"/>
    <property type="match status" value="1"/>
</dbReference>
<evidence type="ECO:0000256" key="1">
    <source>
        <dbReference type="ARBA" id="ARBA00008950"/>
    </source>
</evidence>
<dbReference type="InterPro" id="IPR011152">
    <property type="entry name" value="Pesterase_MJ0912"/>
</dbReference>
<sequence length="242" mass="27385">MMKFAFLSDINGNATALEAVLNDLHIQKIDRIYVLGNLCLRGPEPKRVLKLLQASNAHVLKGGMDDWLVNGITDQNLSHLKLAALNEERQWTLARLSEEDLAYLNARPNECIIDEGFEQIIHAFHATPTDLHMTVLADDTAKMEEAIMQRDEADTYIYGHTGRPFIRTLYGKTVMNVGSVGMPLDGHPLASYITLTYVDGRYSAAIHRTPYNREHVVEIYKQSDYPNIEKMSTMIYYAVPSE</sequence>
<dbReference type="STRING" id="1464122.SAMN05421737_103143"/>
<dbReference type="SUPFAM" id="SSF56300">
    <property type="entry name" value="Metallo-dependent phosphatases"/>
    <property type="match status" value="1"/>
</dbReference>
<evidence type="ECO:0000313" key="4">
    <source>
        <dbReference type="Proteomes" id="UP000242662"/>
    </source>
</evidence>
<dbReference type="GO" id="GO:0016791">
    <property type="term" value="F:phosphatase activity"/>
    <property type="evidence" value="ECO:0007669"/>
    <property type="project" value="TreeGrafter"/>
</dbReference>
<dbReference type="InterPro" id="IPR050126">
    <property type="entry name" value="Ap4A_hydrolase"/>
</dbReference>
<organism evidence="3 4">
    <name type="scientific">Shouchella lonarensis</name>
    <dbReference type="NCBI Taxonomy" id="1464122"/>
    <lineage>
        <taxon>Bacteria</taxon>
        <taxon>Bacillati</taxon>
        <taxon>Bacillota</taxon>
        <taxon>Bacilli</taxon>
        <taxon>Bacillales</taxon>
        <taxon>Bacillaceae</taxon>
        <taxon>Shouchella</taxon>
    </lineage>
</organism>
<dbReference type="AlphaFoldDB" id="A0A1G6HB95"/>
<proteinExistence type="inferred from homology"/>
<reference evidence="4" key="1">
    <citation type="submission" date="2016-09" db="EMBL/GenBank/DDBJ databases">
        <authorList>
            <person name="Varghese N."/>
            <person name="Submissions S."/>
        </authorList>
    </citation>
    <scope>NUCLEOTIDE SEQUENCE [LARGE SCALE GENOMIC DNA]</scope>
    <source>
        <strain evidence="4">25nlg</strain>
    </source>
</reference>
<feature type="domain" description="Rhodanese" evidence="2">
    <location>
        <begin position="13"/>
        <end position="76"/>
    </location>
</feature>
<protein>
    <submittedName>
        <fullName evidence="3">Predicted phosphodiesterase</fullName>
    </submittedName>
</protein>
<dbReference type="InterPro" id="IPR029052">
    <property type="entry name" value="Metallo-depent_PP-like"/>
</dbReference>
<dbReference type="RefSeq" id="WP_245701046.1">
    <property type="nucleotide sequence ID" value="NZ_FMYM01000003.1"/>
</dbReference>
<dbReference type="InterPro" id="IPR024654">
    <property type="entry name" value="Calcineurin-like_PHP_lpxH"/>
</dbReference>